<dbReference type="PaxDb" id="537011-PREVCOP_04571"/>
<feature type="transmembrane region" description="Helical" evidence="1">
    <location>
        <begin position="20"/>
        <end position="43"/>
    </location>
</feature>
<name>D1PBJ1_9BACT</name>
<evidence type="ECO:0000313" key="2">
    <source>
        <dbReference type="EMBL" id="EFB36148.1"/>
    </source>
</evidence>
<accession>D1PBJ1</accession>
<evidence type="ECO:0000256" key="1">
    <source>
        <dbReference type="SAM" id="Phobius"/>
    </source>
</evidence>
<proteinExistence type="predicted"/>
<comment type="caution">
    <text evidence="2">The sequence shown here is derived from an EMBL/GenBank/DDBJ whole genome shotgun (WGS) entry which is preliminary data.</text>
</comment>
<gene>
    <name evidence="2" type="ORF">PREVCOP_04571</name>
</gene>
<dbReference type="STRING" id="537011.PREVCOP_04571"/>
<dbReference type="Proteomes" id="UP000004477">
    <property type="component" value="Unassembled WGS sequence"/>
</dbReference>
<keyword evidence="1" id="KW-1133">Transmembrane helix</keyword>
<sequence>MFLLQPVHVSIVIGARDSVLYIESGVLYLFITANAGLFCFMAIKMQ</sequence>
<dbReference type="AlphaFoldDB" id="D1PBJ1"/>
<organism evidence="2 3">
    <name type="scientific">Segatella copri DSM 18205</name>
    <dbReference type="NCBI Taxonomy" id="537011"/>
    <lineage>
        <taxon>Bacteria</taxon>
        <taxon>Pseudomonadati</taxon>
        <taxon>Bacteroidota</taxon>
        <taxon>Bacteroidia</taxon>
        <taxon>Bacteroidales</taxon>
        <taxon>Prevotellaceae</taxon>
        <taxon>Segatella</taxon>
    </lineage>
</organism>
<dbReference type="HOGENOM" id="CLU_3187281_0_0_10"/>
<keyword evidence="1" id="KW-0812">Transmembrane</keyword>
<dbReference type="EMBL" id="ACBX02000011">
    <property type="protein sequence ID" value="EFB36148.1"/>
    <property type="molecule type" value="Genomic_DNA"/>
</dbReference>
<keyword evidence="1" id="KW-0472">Membrane</keyword>
<protein>
    <submittedName>
        <fullName evidence="2">Uncharacterized protein</fullName>
    </submittedName>
</protein>
<reference evidence="2" key="1">
    <citation type="submission" date="2009-11" db="EMBL/GenBank/DDBJ databases">
        <authorList>
            <person name="Weinstock G."/>
            <person name="Sodergren E."/>
            <person name="Clifton S."/>
            <person name="Fulton L."/>
            <person name="Fulton B."/>
            <person name="Courtney L."/>
            <person name="Fronick C."/>
            <person name="Harrison M."/>
            <person name="Strong C."/>
            <person name="Farmer C."/>
            <person name="Delahaunty K."/>
            <person name="Markovic C."/>
            <person name="Hall O."/>
            <person name="Minx P."/>
            <person name="Tomlinson C."/>
            <person name="Mitreva M."/>
            <person name="Nelson J."/>
            <person name="Hou S."/>
            <person name="Wollam A."/>
            <person name="Pepin K.H."/>
            <person name="Johnson M."/>
            <person name="Bhonagiri V."/>
            <person name="Nash W.E."/>
            <person name="Warren W."/>
            <person name="Chinwalla A."/>
            <person name="Mardis E.R."/>
            <person name="Wilson R.K."/>
        </authorList>
    </citation>
    <scope>NUCLEOTIDE SEQUENCE [LARGE SCALE GENOMIC DNA]</scope>
    <source>
        <strain evidence="2">DSM 18205</strain>
    </source>
</reference>
<evidence type="ECO:0000313" key="3">
    <source>
        <dbReference type="Proteomes" id="UP000004477"/>
    </source>
</evidence>
<keyword evidence="3" id="KW-1185">Reference proteome</keyword>